<dbReference type="EMBL" id="PDNA01000215">
    <property type="protein sequence ID" value="PGH03060.1"/>
    <property type="molecule type" value="Genomic_DNA"/>
</dbReference>
<organism evidence="2 3">
    <name type="scientific">Polytolypa hystricis (strain UAMH7299)</name>
    <dbReference type="NCBI Taxonomy" id="1447883"/>
    <lineage>
        <taxon>Eukaryota</taxon>
        <taxon>Fungi</taxon>
        <taxon>Dikarya</taxon>
        <taxon>Ascomycota</taxon>
        <taxon>Pezizomycotina</taxon>
        <taxon>Eurotiomycetes</taxon>
        <taxon>Eurotiomycetidae</taxon>
        <taxon>Onygenales</taxon>
        <taxon>Onygenales incertae sedis</taxon>
        <taxon>Polytolypa</taxon>
    </lineage>
</organism>
<proteinExistence type="predicted"/>
<sequence>MVAGNPTVTNTRALPYIEAHFDRPKFEGRLKETEFRLKKIENELRSTERRVSDLEESVSDLKDVRNRFISTYKRDILSNDTETDRVIIRSGNRFVHGGDCKRNAELYEAPARRRDFDIYIKLYGLHPGIVRSSISYRPTIELLDRHATAVSDQKIKLPTNFNDLFVQFIRALETSNFDEDYLINPTSSVTVAYWAFLRHCPV</sequence>
<reference evidence="2 3" key="1">
    <citation type="submission" date="2017-10" db="EMBL/GenBank/DDBJ databases">
        <title>Comparative genomics in systemic dimorphic fungi from Ajellomycetaceae.</title>
        <authorList>
            <person name="Munoz J.F."/>
            <person name="Mcewen J.G."/>
            <person name="Clay O.K."/>
            <person name="Cuomo C.A."/>
        </authorList>
    </citation>
    <scope>NUCLEOTIDE SEQUENCE [LARGE SCALE GENOMIC DNA]</scope>
    <source>
        <strain evidence="2 3">UAMH7299</strain>
    </source>
</reference>
<keyword evidence="3" id="KW-1185">Reference proteome</keyword>
<dbReference type="AlphaFoldDB" id="A0A2B7X2J1"/>
<evidence type="ECO:0000313" key="2">
    <source>
        <dbReference type="EMBL" id="PGH03060.1"/>
    </source>
</evidence>
<protein>
    <submittedName>
        <fullName evidence="2">Uncharacterized protein</fullName>
    </submittedName>
</protein>
<comment type="caution">
    <text evidence="2">The sequence shown here is derived from an EMBL/GenBank/DDBJ whole genome shotgun (WGS) entry which is preliminary data.</text>
</comment>
<evidence type="ECO:0000256" key="1">
    <source>
        <dbReference type="SAM" id="Coils"/>
    </source>
</evidence>
<feature type="coiled-coil region" evidence="1">
    <location>
        <begin position="30"/>
        <end position="64"/>
    </location>
</feature>
<dbReference type="OrthoDB" id="5420280at2759"/>
<keyword evidence="1" id="KW-0175">Coiled coil</keyword>
<name>A0A2B7X2J1_POLH7</name>
<dbReference type="STRING" id="1447883.A0A2B7X2J1"/>
<evidence type="ECO:0000313" key="3">
    <source>
        <dbReference type="Proteomes" id="UP000224634"/>
    </source>
</evidence>
<dbReference type="Proteomes" id="UP000224634">
    <property type="component" value="Unassembled WGS sequence"/>
</dbReference>
<gene>
    <name evidence="2" type="ORF">AJ80_08755</name>
</gene>
<accession>A0A2B7X2J1</accession>